<evidence type="ECO:0000313" key="1">
    <source>
        <dbReference type="EMBL" id="HJB06368.1"/>
    </source>
</evidence>
<dbReference type="Proteomes" id="UP000886804">
    <property type="component" value="Unassembled WGS sequence"/>
</dbReference>
<dbReference type="EMBL" id="DWYS01000009">
    <property type="protein sequence ID" value="HJB06368.1"/>
    <property type="molecule type" value="Genomic_DNA"/>
</dbReference>
<proteinExistence type="predicted"/>
<reference evidence="1" key="2">
    <citation type="submission" date="2021-04" db="EMBL/GenBank/DDBJ databases">
        <authorList>
            <person name="Gilroy R."/>
        </authorList>
    </citation>
    <scope>NUCLEOTIDE SEQUENCE</scope>
    <source>
        <strain evidence="1">CHK188-4685</strain>
    </source>
</reference>
<dbReference type="AlphaFoldDB" id="A0A9D2RJH0"/>
<gene>
    <name evidence="1" type="ORF">H9716_00675</name>
</gene>
<sequence length="86" mass="9614">MAEIWNQVVEDGIAFPQEELLDEKSGREFFESQSLCGVAEDTDSGHICNASYGVSSESRGLHIGEKLVRHSMELGRELMKLFVLII</sequence>
<organism evidence="1 2">
    <name type="scientific">Candidatus Enterocloster faecavium</name>
    <dbReference type="NCBI Taxonomy" id="2838560"/>
    <lineage>
        <taxon>Bacteria</taxon>
        <taxon>Bacillati</taxon>
        <taxon>Bacillota</taxon>
        <taxon>Clostridia</taxon>
        <taxon>Lachnospirales</taxon>
        <taxon>Lachnospiraceae</taxon>
        <taxon>Enterocloster</taxon>
    </lineage>
</organism>
<evidence type="ECO:0000313" key="2">
    <source>
        <dbReference type="Proteomes" id="UP000886804"/>
    </source>
</evidence>
<comment type="caution">
    <text evidence="1">The sequence shown here is derived from an EMBL/GenBank/DDBJ whole genome shotgun (WGS) entry which is preliminary data.</text>
</comment>
<protein>
    <recommendedName>
        <fullName evidence="3">GNAT family N-acetyltransferase</fullName>
    </recommendedName>
</protein>
<reference evidence="1" key="1">
    <citation type="journal article" date="2021" name="PeerJ">
        <title>Extensive microbial diversity within the chicken gut microbiome revealed by metagenomics and culture.</title>
        <authorList>
            <person name="Gilroy R."/>
            <person name="Ravi A."/>
            <person name="Getino M."/>
            <person name="Pursley I."/>
            <person name="Horton D.L."/>
            <person name="Alikhan N.F."/>
            <person name="Baker D."/>
            <person name="Gharbi K."/>
            <person name="Hall N."/>
            <person name="Watson M."/>
            <person name="Adriaenssens E.M."/>
            <person name="Foster-Nyarko E."/>
            <person name="Jarju S."/>
            <person name="Secka A."/>
            <person name="Antonio M."/>
            <person name="Oren A."/>
            <person name="Chaudhuri R.R."/>
            <person name="La Ragione R."/>
            <person name="Hildebrand F."/>
            <person name="Pallen M.J."/>
        </authorList>
    </citation>
    <scope>NUCLEOTIDE SEQUENCE</scope>
    <source>
        <strain evidence="1">CHK188-4685</strain>
    </source>
</reference>
<evidence type="ECO:0008006" key="3">
    <source>
        <dbReference type="Google" id="ProtNLM"/>
    </source>
</evidence>
<accession>A0A9D2RJH0</accession>
<dbReference type="Gene3D" id="3.40.630.30">
    <property type="match status" value="1"/>
</dbReference>
<name>A0A9D2RJH0_9FIRM</name>